<dbReference type="SUPFAM" id="SSF56112">
    <property type="entry name" value="Protein kinase-like (PK-like)"/>
    <property type="match status" value="1"/>
</dbReference>
<sequence length="546" mass="59281">MAGFSSSDWISGSVGCGYRGRPPPPHSAASQGPSVKETLGWVGCRFPKPVDLGIFVLVGGNFGRVNRIALSAAHLVCGTLILYPEITSLRPTENFDGSGGPATTSTDYISSSAAGSIRQISLRSENLYYFSQLRPKSAILDWKSAAGTTLELRTQSFCTLRTAQDKMAGRVRHPIDQQALERYIEKNVPQIKTPLEIKQFGFGQSNPTYQLTDATNKRFVMRKKPPGKLLSKAAHKVEREHRIIHALEPTDVPVPKAYCLCEDESVVGTAFYIMEFLDGRILEDAAMPEVASPEERKALWKAATLTLAKLHRVAPEDVGLQTFGKKSGFYDRQIQTWTTICKSQAAAVDLETGEKVGDLPHFGEMVAFFSDKSRQPKDRGTLIHGDYKIDNLVFHKTEPRVIGILDWEMSTVGHPLSDLCNFLHPYFTASRAGSGLYANDGFLPGATPGLPTIEEIVGWYTTEAAQAPAGSPVGGGWTPAAELSWGAAFSLFRLAGVCQGIAARAAQGQASSEQAKRFAVTRGPLAEFAWELVGRSKAESGGKAKL</sequence>
<evidence type="ECO:0000313" key="2">
    <source>
        <dbReference type="EMBL" id="KXH51464.1"/>
    </source>
</evidence>
<dbReference type="GO" id="GO:0016740">
    <property type="term" value="F:transferase activity"/>
    <property type="evidence" value="ECO:0007669"/>
    <property type="project" value="UniProtKB-KW"/>
</dbReference>
<proteinExistence type="predicted"/>
<dbReference type="InterPro" id="IPR052898">
    <property type="entry name" value="ACAD10-like"/>
</dbReference>
<dbReference type="Pfam" id="PF01636">
    <property type="entry name" value="APH"/>
    <property type="match status" value="1"/>
</dbReference>
<evidence type="ECO:0000259" key="1">
    <source>
        <dbReference type="Pfam" id="PF01636"/>
    </source>
</evidence>
<dbReference type="Gene3D" id="3.90.1200.10">
    <property type="match status" value="1"/>
</dbReference>
<keyword evidence="3" id="KW-1185">Reference proteome</keyword>
<keyword evidence="2" id="KW-0808">Transferase</keyword>
<evidence type="ECO:0000313" key="3">
    <source>
        <dbReference type="Proteomes" id="UP000070328"/>
    </source>
</evidence>
<organism evidence="2 3">
    <name type="scientific">Colletotrichum simmondsii</name>
    <dbReference type="NCBI Taxonomy" id="703756"/>
    <lineage>
        <taxon>Eukaryota</taxon>
        <taxon>Fungi</taxon>
        <taxon>Dikarya</taxon>
        <taxon>Ascomycota</taxon>
        <taxon>Pezizomycotina</taxon>
        <taxon>Sordariomycetes</taxon>
        <taxon>Hypocreomycetidae</taxon>
        <taxon>Glomerellales</taxon>
        <taxon>Glomerellaceae</taxon>
        <taxon>Colletotrichum</taxon>
        <taxon>Colletotrichum acutatum species complex</taxon>
    </lineage>
</organism>
<name>A0A135TTF2_9PEZI</name>
<dbReference type="AlphaFoldDB" id="A0A135TTF2"/>
<dbReference type="CDD" id="cd05154">
    <property type="entry name" value="ACAD10_11_N-like"/>
    <property type="match status" value="1"/>
</dbReference>
<dbReference type="PANTHER" id="PTHR47829">
    <property type="entry name" value="HYDROLASE, PUTATIVE (AFU_ORTHOLOGUE AFUA_1G12880)-RELATED"/>
    <property type="match status" value="1"/>
</dbReference>
<dbReference type="InterPro" id="IPR002575">
    <property type="entry name" value="Aminoglycoside_PTrfase"/>
</dbReference>
<dbReference type="InterPro" id="IPR041726">
    <property type="entry name" value="ACAD10_11_N"/>
</dbReference>
<dbReference type="OrthoDB" id="191037at2759"/>
<dbReference type="PANTHER" id="PTHR47829:SF1">
    <property type="entry name" value="HAD FAMILY PHOSPHATASE"/>
    <property type="match status" value="1"/>
</dbReference>
<accession>A0A135TTF2</accession>
<reference evidence="2 3" key="1">
    <citation type="submission" date="2014-02" db="EMBL/GenBank/DDBJ databases">
        <title>The genome sequence of Colletotrichum simmondsii CBS122122.</title>
        <authorList>
            <person name="Baroncelli R."/>
            <person name="Thon M.R."/>
        </authorList>
    </citation>
    <scope>NUCLEOTIDE SEQUENCE [LARGE SCALE GENOMIC DNA]</scope>
    <source>
        <strain evidence="2 3">CBS122122</strain>
    </source>
</reference>
<feature type="domain" description="Aminoglycoside phosphotransferase" evidence="1">
    <location>
        <begin position="196"/>
        <end position="431"/>
    </location>
</feature>
<dbReference type="Gene3D" id="3.30.200.20">
    <property type="entry name" value="Phosphorylase Kinase, domain 1"/>
    <property type="match status" value="1"/>
</dbReference>
<dbReference type="EMBL" id="JFBX01000064">
    <property type="protein sequence ID" value="KXH51464.1"/>
    <property type="molecule type" value="Genomic_DNA"/>
</dbReference>
<dbReference type="Proteomes" id="UP000070328">
    <property type="component" value="Unassembled WGS sequence"/>
</dbReference>
<comment type="caution">
    <text evidence="2">The sequence shown here is derived from an EMBL/GenBank/DDBJ whole genome shotgun (WGS) entry which is preliminary data.</text>
</comment>
<protein>
    <submittedName>
        <fullName evidence="2">Phosphotransferase enzyme family protein</fullName>
    </submittedName>
</protein>
<dbReference type="InterPro" id="IPR011009">
    <property type="entry name" value="Kinase-like_dom_sf"/>
</dbReference>
<gene>
    <name evidence="2" type="ORF">CSIM01_08250</name>
</gene>